<evidence type="ECO:0000313" key="1">
    <source>
        <dbReference type="EMBL" id="KAK4314981.1"/>
    </source>
</evidence>
<organism evidence="1 2">
    <name type="scientific">Petrolisthes manimaculis</name>
    <dbReference type="NCBI Taxonomy" id="1843537"/>
    <lineage>
        <taxon>Eukaryota</taxon>
        <taxon>Metazoa</taxon>
        <taxon>Ecdysozoa</taxon>
        <taxon>Arthropoda</taxon>
        <taxon>Crustacea</taxon>
        <taxon>Multicrustacea</taxon>
        <taxon>Malacostraca</taxon>
        <taxon>Eumalacostraca</taxon>
        <taxon>Eucarida</taxon>
        <taxon>Decapoda</taxon>
        <taxon>Pleocyemata</taxon>
        <taxon>Anomura</taxon>
        <taxon>Galatheoidea</taxon>
        <taxon>Porcellanidae</taxon>
        <taxon>Petrolisthes</taxon>
    </lineage>
</organism>
<sequence length="177" mass="20176">MYCHIIFRVQLAYRDEVKQRQGIMGQKQVHCRWVVYQHHPYSLAGPRVVIAAFWAPQDGLTTTSHKLHQRFRWFQHGASLLVTATHSPPLCNVMQDSNHTERSQRQEESSLNFKGPMPNMLAIIAKKLNFTCSGPRSLRPSTLVTPALHPGHSGPPPWSFRPTTPVNAAFYSSFIYL</sequence>
<proteinExistence type="predicted"/>
<accession>A0AAE1PVQ6</accession>
<comment type="caution">
    <text evidence="1">The sequence shown here is derived from an EMBL/GenBank/DDBJ whole genome shotgun (WGS) entry which is preliminary data.</text>
</comment>
<keyword evidence="2" id="KW-1185">Reference proteome</keyword>
<dbReference type="Proteomes" id="UP001292094">
    <property type="component" value="Unassembled WGS sequence"/>
</dbReference>
<dbReference type="AlphaFoldDB" id="A0AAE1PVQ6"/>
<dbReference type="EMBL" id="JAWZYT010001164">
    <property type="protein sequence ID" value="KAK4314981.1"/>
    <property type="molecule type" value="Genomic_DNA"/>
</dbReference>
<evidence type="ECO:0000313" key="2">
    <source>
        <dbReference type="Proteomes" id="UP001292094"/>
    </source>
</evidence>
<reference evidence="1" key="1">
    <citation type="submission" date="2023-11" db="EMBL/GenBank/DDBJ databases">
        <title>Genome assemblies of two species of porcelain crab, Petrolisthes cinctipes and Petrolisthes manimaculis (Anomura: Porcellanidae).</title>
        <authorList>
            <person name="Angst P."/>
        </authorList>
    </citation>
    <scope>NUCLEOTIDE SEQUENCE</scope>
    <source>
        <strain evidence="1">PB745_02</strain>
        <tissue evidence="1">Gill</tissue>
    </source>
</reference>
<name>A0AAE1PVQ6_9EUCA</name>
<gene>
    <name evidence="1" type="ORF">Pmani_013764</name>
</gene>
<protein>
    <submittedName>
        <fullName evidence="1">Uncharacterized protein</fullName>
    </submittedName>
</protein>